<dbReference type="AlphaFoldDB" id="G0US38"/>
<sequence length="115" mass="12823">MMLTSHGIPMSCYAACFSLASVGKRQKQVGRWGTVVGGSCVCGCCFTPAFVHTSLLRVTQSSYVCLYLHPCSCTTVEPSESYCYLLLFGFRVSLFSSPSFFFFIIFLLCHTLRRK</sequence>
<accession>G0US38</accession>
<keyword evidence="1" id="KW-0472">Membrane</keyword>
<protein>
    <submittedName>
        <fullName evidence="2">Uncharacterized protein</fullName>
    </submittedName>
</protein>
<feature type="transmembrane region" description="Helical" evidence="1">
    <location>
        <begin position="32"/>
        <end position="51"/>
    </location>
</feature>
<dbReference type="EMBL" id="HE575321">
    <property type="protein sequence ID" value="CCC92200.1"/>
    <property type="molecule type" value="Genomic_DNA"/>
</dbReference>
<reference evidence="2" key="1">
    <citation type="journal article" date="2012" name="Proc. Natl. Acad. Sci. U.S.A.">
        <title>Antigenic diversity is generated by distinct evolutionary mechanisms in African trypanosome species.</title>
        <authorList>
            <person name="Jackson A.P."/>
            <person name="Berry A."/>
            <person name="Aslett M."/>
            <person name="Allison H.C."/>
            <person name="Burton P."/>
            <person name="Vavrova-Anderson J."/>
            <person name="Brown R."/>
            <person name="Browne H."/>
            <person name="Corton N."/>
            <person name="Hauser H."/>
            <person name="Gamble J."/>
            <person name="Gilderthorp R."/>
            <person name="Marcello L."/>
            <person name="McQuillan J."/>
            <person name="Otto T.D."/>
            <person name="Quail M.A."/>
            <person name="Sanders M.J."/>
            <person name="van Tonder A."/>
            <person name="Ginger M.L."/>
            <person name="Field M.C."/>
            <person name="Barry J.D."/>
            <person name="Hertz-Fowler C."/>
            <person name="Berriman M."/>
        </authorList>
    </citation>
    <scope>NUCLEOTIDE SEQUENCE</scope>
    <source>
        <strain evidence="2">IL3000</strain>
    </source>
</reference>
<organism evidence="2">
    <name type="scientific">Trypanosoma congolense (strain IL3000)</name>
    <dbReference type="NCBI Taxonomy" id="1068625"/>
    <lineage>
        <taxon>Eukaryota</taxon>
        <taxon>Discoba</taxon>
        <taxon>Euglenozoa</taxon>
        <taxon>Kinetoplastea</taxon>
        <taxon>Metakinetoplastina</taxon>
        <taxon>Trypanosomatida</taxon>
        <taxon>Trypanosomatidae</taxon>
        <taxon>Trypanosoma</taxon>
        <taxon>Nannomonas</taxon>
    </lineage>
</organism>
<evidence type="ECO:0000313" key="2">
    <source>
        <dbReference type="EMBL" id="CCC92200.1"/>
    </source>
</evidence>
<keyword evidence="1" id="KW-1133">Transmembrane helix</keyword>
<evidence type="ECO:0000256" key="1">
    <source>
        <dbReference type="SAM" id="Phobius"/>
    </source>
</evidence>
<feature type="transmembrane region" description="Helical" evidence="1">
    <location>
        <begin position="84"/>
        <end position="109"/>
    </location>
</feature>
<name>G0US38_TRYCI</name>
<proteinExistence type="predicted"/>
<gene>
    <name evidence="2" type="ORF">TCIL3000_8_4210</name>
</gene>
<keyword evidence="1" id="KW-0812">Transmembrane</keyword>